<reference evidence="7" key="1">
    <citation type="submission" date="2022-03" db="EMBL/GenBank/DDBJ databases">
        <title>Genomic Encyclopedia of Type Strains, Phase III (KMG-III): the genomes of soil and plant-associated and newly described type strains.</title>
        <authorList>
            <person name="Whitman W."/>
        </authorList>
    </citation>
    <scope>NUCLEOTIDE SEQUENCE</scope>
    <source>
        <strain evidence="7">ANL 6-2</strain>
    </source>
</reference>
<feature type="transmembrane region" description="Helical" evidence="5">
    <location>
        <begin position="237"/>
        <end position="257"/>
    </location>
</feature>
<feature type="transmembrane region" description="Helical" evidence="5">
    <location>
        <begin position="366"/>
        <end position="391"/>
    </location>
</feature>
<dbReference type="InterPro" id="IPR007016">
    <property type="entry name" value="O-antigen_ligase-rel_domated"/>
</dbReference>
<feature type="domain" description="O-antigen ligase-related" evidence="6">
    <location>
        <begin position="199"/>
        <end position="339"/>
    </location>
</feature>
<evidence type="ECO:0000313" key="7">
    <source>
        <dbReference type="EMBL" id="MCP1675803.1"/>
    </source>
</evidence>
<dbReference type="PANTHER" id="PTHR37422:SF23">
    <property type="entry name" value="TEICHURONIC ACID BIOSYNTHESIS PROTEIN TUAE"/>
    <property type="match status" value="1"/>
</dbReference>
<dbReference type="InterPro" id="IPR051533">
    <property type="entry name" value="WaaL-like"/>
</dbReference>
<gene>
    <name evidence="7" type="ORF">J2T57_002958</name>
</gene>
<keyword evidence="4 5" id="KW-0472">Membrane</keyword>
<dbReference type="Proteomes" id="UP001205843">
    <property type="component" value="Unassembled WGS sequence"/>
</dbReference>
<proteinExistence type="predicted"/>
<feature type="transmembrane region" description="Helical" evidence="5">
    <location>
        <begin position="126"/>
        <end position="146"/>
    </location>
</feature>
<feature type="transmembrane region" description="Helical" evidence="5">
    <location>
        <begin position="166"/>
        <end position="182"/>
    </location>
</feature>
<evidence type="ECO:0000313" key="8">
    <source>
        <dbReference type="Proteomes" id="UP001205843"/>
    </source>
</evidence>
<dbReference type="EMBL" id="JALJXV010000007">
    <property type="protein sequence ID" value="MCP1675803.1"/>
    <property type="molecule type" value="Genomic_DNA"/>
</dbReference>
<name>A0AAE3G657_9GAMM</name>
<dbReference type="AlphaFoldDB" id="A0AAE3G657"/>
<protein>
    <recommendedName>
        <fullName evidence="6">O-antigen ligase-related domain-containing protein</fullName>
    </recommendedName>
</protein>
<comment type="subcellular location">
    <subcellularLocation>
        <location evidence="1">Membrane</location>
        <topology evidence="1">Multi-pass membrane protein</topology>
    </subcellularLocation>
</comment>
<dbReference type="PANTHER" id="PTHR37422">
    <property type="entry name" value="TEICHURONIC ACID BIOSYNTHESIS PROTEIN TUAE"/>
    <property type="match status" value="1"/>
</dbReference>
<evidence type="ECO:0000256" key="5">
    <source>
        <dbReference type="SAM" id="Phobius"/>
    </source>
</evidence>
<evidence type="ECO:0000256" key="3">
    <source>
        <dbReference type="ARBA" id="ARBA00022989"/>
    </source>
</evidence>
<feature type="transmembrane region" description="Helical" evidence="5">
    <location>
        <begin position="33"/>
        <end position="50"/>
    </location>
</feature>
<feature type="transmembrane region" description="Helical" evidence="5">
    <location>
        <begin position="62"/>
        <end position="84"/>
    </location>
</feature>
<evidence type="ECO:0000256" key="4">
    <source>
        <dbReference type="ARBA" id="ARBA00023136"/>
    </source>
</evidence>
<organism evidence="7 8">
    <name type="scientific">Natronocella acetinitrilica</name>
    <dbReference type="NCBI Taxonomy" id="414046"/>
    <lineage>
        <taxon>Bacteria</taxon>
        <taxon>Pseudomonadati</taxon>
        <taxon>Pseudomonadota</taxon>
        <taxon>Gammaproteobacteria</taxon>
        <taxon>Chromatiales</taxon>
        <taxon>Ectothiorhodospiraceae</taxon>
        <taxon>Natronocella</taxon>
    </lineage>
</organism>
<feature type="transmembrane region" description="Helical" evidence="5">
    <location>
        <begin position="323"/>
        <end position="346"/>
    </location>
</feature>
<keyword evidence="8" id="KW-1185">Reference proteome</keyword>
<feature type="transmembrane region" description="Helical" evidence="5">
    <location>
        <begin position="213"/>
        <end position="230"/>
    </location>
</feature>
<keyword evidence="3 5" id="KW-1133">Transmembrane helix</keyword>
<keyword evidence="2 5" id="KW-0812">Transmembrane</keyword>
<evidence type="ECO:0000256" key="1">
    <source>
        <dbReference type="ARBA" id="ARBA00004141"/>
    </source>
</evidence>
<comment type="caution">
    <text evidence="7">The sequence shown here is derived from an EMBL/GenBank/DDBJ whole genome shotgun (WGS) entry which is preliminary data.</text>
</comment>
<accession>A0AAE3G657</accession>
<dbReference type="Pfam" id="PF04932">
    <property type="entry name" value="Wzy_C"/>
    <property type="match status" value="1"/>
</dbReference>
<sequence>MKRLLLSLFVILMADGMFGWGLGIAPGLSIKNAALYLIVLLLAMEFAVTQRRNILELPGIHLLFGLLIAIAFLSWAANTMIGLYTDYRPIPALISLKGRLVDYYLFFLVFFLGSRTAADALWLQRWILVVIAAGSIATVLDAYNLPNLNVISVRRDGRVEGPLGEANQYGLFIAMFLPILLARVWSTRGLERAFFAMGSAFSFWVLAMTVSRGAYVALLLGSLLAAVYFRRFLNRRYVLRILGLGVLGGIGVAVFLGQEYADLVMDRTVDAASTGDAFEISSGRNWIWATALGYMLQHPTSLVTGYGWDTFYATMYIAPHNTYFWHFFELGPPGVLILFLLLCSVLRYTRLATVGAAGNAAHTANLLGFGFGFTALMVGLMFVDLWAPWYFIWAYCGTAMRLAAEAVREQVTQPAVQSLHPEAARRAQLQSSGPPVQRMP</sequence>
<evidence type="ECO:0000256" key="2">
    <source>
        <dbReference type="ARBA" id="ARBA00022692"/>
    </source>
</evidence>
<dbReference type="GO" id="GO:0016020">
    <property type="term" value="C:membrane"/>
    <property type="evidence" value="ECO:0007669"/>
    <property type="project" value="UniProtKB-SubCell"/>
</dbReference>
<evidence type="ECO:0000259" key="6">
    <source>
        <dbReference type="Pfam" id="PF04932"/>
    </source>
</evidence>
<dbReference type="RefSeq" id="WP_253479648.1">
    <property type="nucleotide sequence ID" value="NZ_JALJXV010000007.1"/>
</dbReference>